<comment type="caution">
    <text evidence="1">The sequence shown here is derived from an EMBL/GenBank/DDBJ whole genome shotgun (WGS) entry which is preliminary data.</text>
</comment>
<reference evidence="1" key="1">
    <citation type="journal article" date="2014" name="Front. Microbiol.">
        <title>High frequency of phylogenetically diverse reductive dehalogenase-homologous genes in deep subseafloor sedimentary metagenomes.</title>
        <authorList>
            <person name="Kawai M."/>
            <person name="Futagami T."/>
            <person name="Toyoda A."/>
            <person name="Takaki Y."/>
            <person name="Nishi S."/>
            <person name="Hori S."/>
            <person name="Arai W."/>
            <person name="Tsubouchi T."/>
            <person name="Morono Y."/>
            <person name="Uchiyama I."/>
            <person name="Ito T."/>
            <person name="Fujiyama A."/>
            <person name="Inagaki F."/>
            <person name="Takami H."/>
        </authorList>
    </citation>
    <scope>NUCLEOTIDE SEQUENCE</scope>
    <source>
        <strain evidence="1">Expedition CK06-06</strain>
    </source>
</reference>
<accession>X1M5A4</accession>
<name>X1M5A4_9ZZZZ</name>
<dbReference type="EMBL" id="BARV01006464">
    <property type="protein sequence ID" value="GAI13271.1"/>
    <property type="molecule type" value="Genomic_DNA"/>
</dbReference>
<proteinExistence type="predicted"/>
<gene>
    <name evidence="1" type="ORF">S06H3_13249</name>
</gene>
<dbReference type="AlphaFoldDB" id="X1M5A4"/>
<protein>
    <submittedName>
        <fullName evidence="1">Uncharacterized protein</fullName>
    </submittedName>
</protein>
<organism evidence="1">
    <name type="scientific">marine sediment metagenome</name>
    <dbReference type="NCBI Taxonomy" id="412755"/>
    <lineage>
        <taxon>unclassified sequences</taxon>
        <taxon>metagenomes</taxon>
        <taxon>ecological metagenomes</taxon>
    </lineage>
</organism>
<sequence length="84" mass="9925">MVGGCQIYVCEGGREKVIHIEELNKDDIGRWVIYQPPIKGKPEEGRIKDWNDRFVFVVYRCNNLWDRFQDYTAQATNPTRLTFS</sequence>
<evidence type="ECO:0000313" key="1">
    <source>
        <dbReference type="EMBL" id="GAI13271.1"/>
    </source>
</evidence>